<dbReference type="RefSeq" id="WP_347308415.1">
    <property type="nucleotide sequence ID" value="NZ_JBAJEX010000006.1"/>
</dbReference>
<reference evidence="3 4" key="1">
    <citation type="submission" date="2024-02" db="EMBL/GenBank/DDBJ databases">
        <title>New thermophilic sulfur-oxidizing bacteria from a hot springs of the Uzon caldera (Kamchatka, Russia).</title>
        <authorList>
            <person name="Dukat A.M."/>
            <person name="Elcheninov A.G."/>
            <person name="Frolov E.N."/>
        </authorList>
    </citation>
    <scope>NUCLEOTIDE SEQUENCE [LARGE SCALE GENOMIC DNA]</scope>
    <source>
        <strain evidence="3 4">AK1</strain>
    </source>
</reference>
<organism evidence="3 4">
    <name type="scientific">Thiobacter aerophilum</name>
    <dbReference type="NCBI Taxonomy" id="3121275"/>
    <lineage>
        <taxon>Bacteria</taxon>
        <taxon>Pseudomonadati</taxon>
        <taxon>Pseudomonadota</taxon>
        <taxon>Betaproteobacteria</taxon>
        <taxon>Burkholderiales</taxon>
        <taxon>Thiobacteraceae</taxon>
        <taxon>Thiobacter</taxon>
    </lineage>
</organism>
<feature type="coiled-coil region" evidence="1">
    <location>
        <begin position="47"/>
        <end position="107"/>
    </location>
</feature>
<keyword evidence="1" id="KW-0175">Coiled coil</keyword>
<protein>
    <recommendedName>
        <fullName evidence="5">MSHA biogenesis protein MshJ</fullName>
    </recommendedName>
</protein>
<proteinExistence type="predicted"/>
<keyword evidence="2" id="KW-1133">Transmembrane helix</keyword>
<keyword evidence="2" id="KW-0812">Transmembrane</keyword>
<evidence type="ECO:0000313" key="4">
    <source>
        <dbReference type="Proteomes" id="UP001482231"/>
    </source>
</evidence>
<dbReference type="EMBL" id="JBAJEX010000006">
    <property type="protein sequence ID" value="MEO1767305.1"/>
    <property type="molecule type" value="Genomic_DNA"/>
</dbReference>
<evidence type="ECO:0008006" key="5">
    <source>
        <dbReference type="Google" id="ProtNLM"/>
    </source>
</evidence>
<gene>
    <name evidence="3" type="ORF">V6E02_08780</name>
</gene>
<accession>A0ABV0EF74</accession>
<feature type="transmembrane region" description="Helical" evidence="2">
    <location>
        <begin position="21"/>
        <end position="40"/>
    </location>
</feature>
<evidence type="ECO:0000256" key="2">
    <source>
        <dbReference type="SAM" id="Phobius"/>
    </source>
</evidence>
<evidence type="ECO:0000313" key="3">
    <source>
        <dbReference type="EMBL" id="MEO1767305.1"/>
    </source>
</evidence>
<dbReference type="Proteomes" id="UP001482231">
    <property type="component" value="Unassembled WGS sequence"/>
</dbReference>
<evidence type="ECO:0000256" key="1">
    <source>
        <dbReference type="SAM" id="Coils"/>
    </source>
</evidence>
<keyword evidence="4" id="KW-1185">Reference proteome</keyword>
<sequence length="222" mass="24408">MKQSWERLAERIDGMTLRERLLIFLAAAFALVMTVTQLVLDPLTARRKALLEALQTHQTRLDAARVQAQALAQSLSADPDAPLRARVQALRANLAQTDDRLAGLQQGLVSADRMADLLRELLTRHPGVRLVALKSLPAQGVAADGKVVSGAEARQPAIVYRHGIELTVEGRYADLLAYTEAIEASSWRLLWGGAKLTVQTYPVSRLVLTLYTLSPEKPWLSV</sequence>
<comment type="caution">
    <text evidence="3">The sequence shown here is derived from an EMBL/GenBank/DDBJ whole genome shotgun (WGS) entry which is preliminary data.</text>
</comment>
<keyword evidence="2" id="KW-0472">Membrane</keyword>
<name>A0ABV0EF74_9BURK</name>